<feature type="transmembrane region" description="Helical" evidence="1">
    <location>
        <begin position="449"/>
        <end position="473"/>
    </location>
</feature>
<feature type="transmembrane region" description="Helical" evidence="1">
    <location>
        <begin position="333"/>
        <end position="355"/>
    </location>
</feature>
<feature type="transmembrane region" description="Helical" evidence="1">
    <location>
        <begin position="419"/>
        <end position="443"/>
    </location>
</feature>
<feature type="transmembrane region" description="Helical" evidence="1">
    <location>
        <begin position="258"/>
        <end position="282"/>
    </location>
</feature>
<feature type="transmembrane region" description="Helical" evidence="1">
    <location>
        <begin position="522"/>
        <end position="542"/>
    </location>
</feature>
<feature type="transmembrane region" description="Helical" evidence="1">
    <location>
        <begin position="192"/>
        <end position="212"/>
    </location>
</feature>
<gene>
    <name evidence="2" type="ORF">SDC9_05300</name>
</gene>
<comment type="caution">
    <text evidence="2">The sequence shown here is derived from an EMBL/GenBank/DDBJ whole genome shotgun (WGS) entry which is preliminary data.</text>
</comment>
<keyword evidence="1" id="KW-0472">Membrane</keyword>
<feature type="transmembrane region" description="Helical" evidence="1">
    <location>
        <begin position="494"/>
        <end position="516"/>
    </location>
</feature>
<keyword evidence="1" id="KW-0812">Transmembrane</keyword>
<keyword evidence="1" id="KW-1133">Transmembrane helix</keyword>
<name>A0A644SYQ1_9ZZZZ</name>
<feature type="transmembrane region" description="Helical" evidence="1">
    <location>
        <begin position="152"/>
        <end position="180"/>
    </location>
</feature>
<evidence type="ECO:0000256" key="1">
    <source>
        <dbReference type="SAM" id="Phobius"/>
    </source>
</evidence>
<feature type="transmembrane region" description="Helical" evidence="1">
    <location>
        <begin position="124"/>
        <end position="146"/>
    </location>
</feature>
<dbReference type="AlphaFoldDB" id="A0A644SYQ1"/>
<feature type="transmembrane region" description="Helical" evidence="1">
    <location>
        <begin position="33"/>
        <end position="55"/>
    </location>
</feature>
<organism evidence="2">
    <name type="scientific">bioreactor metagenome</name>
    <dbReference type="NCBI Taxonomy" id="1076179"/>
    <lineage>
        <taxon>unclassified sequences</taxon>
        <taxon>metagenomes</taxon>
        <taxon>ecological metagenomes</taxon>
    </lineage>
</organism>
<feature type="transmembrane region" description="Helical" evidence="1">
    <location>
        <begin position="75"/>
        <end position="103"/>
    </location>
</feature>
<accession>A0A644SYQ1</accession>
<protein>
    <submittedName>
        <fullName evidence="2">Uncharacterized protein</fullName>
    </submittedName>
</protein>
<reference evidence="2" key="1">
    <citation type="submission" date="2019-08" db="EMBL/GenBank/DDBJ databases">
        <authorList>
            <person name="Kucharzyk K."/>
            <person name="Murdoch R.W."/>
            <person name="Higgins S."/>
            <person name="Loffler F."/>
        </authorList>
    </citation>
    <scope>NUCLEOTIDE SEQUENCE</scope>
</reference>
<proteinExistence type="predicted"/>
<dbReference type="EMBL" id="VSSQ01000010">
    <property type="protein sequence ID" value="MPL59745.1"/>
    <property type="molecule type" value="Genomic_DNA"/>
</dbReference>
<sequence length="554" mass="60465">MKPPVVSLAILNIRSTFSISLPSRKELKRPKTLIKTIAIGIAALLLIADFAFIFVMNSQAMYKAFKPAGLEDMMLLYTATSAALLVFVFSFTMALSLFSASAVDSGFLVLPFKPQELLAAKMALVYFTNVLIGVFILMVSAIVYGVNEAPPLLFYLYALLSSLSLPLIPLALSYLVLVPMMNASALFRNKNFIIYLGGFVGIGLALAFNFYIQGTMTRLQDASFAALFAAPDSFLSRVGRAWIPSLLVWKSLSRAGDFLGFLALLGNFALGFAVLALVVFFLGKPYLRSIQVFGETSFSRGRKRRKAREYRETKAPLVSLLAREIRLMNREPIFFINGPFIVILLPIFMGIAFAAQRSNIESALSALRPLLAGPAGYLIPAALGGFLGSSTSIACTSVSRDAKILPWIKALPVSPFEYFVAKLLHAEIFSGLGALVGCVASRIVLRTGLLDLTLGLVLALLFSTAFNMGGLWLDTAYPRLRWDNPVAAMKQNPNAVIVILGAMGLLAALGVFTFNINLPRNVYALIYALIFAGLIAAWLLGYPKFAERRYARFE</sequence>
<evidence type="ECO:0000313" key="2">
    <source>
        <dbReference type="EMBL" id="MPL59745.1"/>
    </source>
</evidence>